<feature type="transmembrane region" description="Helical" evidence="8">
    <location>
        <begin position="310"/>
        <end position="329"/>
    </location>
</feature>
<evidence type="ECO:0000313" key="10">
    <source>
        <dbReference type="EMBL" id="KAB5589802.1"/>
    </source>
</evidence>
<evidence type="ECO:0000256" key="7">
    <source>
        <dbReference type="SAM" id="MobiDB-lite"/>
    </source>
</evidence>
<comment type="subcellular location">
    <subcellularLocation>
        <location evidence="1">Endomembrane system</location>
        <topology evidence="1">Multi-pass membrane protein</topology>
    </subcellularLocation>
</comment>
<dbReference type="InterPro" id="IPR004837">
    <property type="entry name" value="NaCa_Exmemb"/>
</dbReference>
<feature type="transmembrane region" description="Helical" evidence="8">
    <location>
        <begin position="366"/>
        <end position="390"/>
    </location>
</feature>
<dbReference type="Pfam" id="PF01699">
    <property type="entry name" value="Na_Ca_ex"/>
    <property type="match status" value="1"/>
</dbReference>
<dbReference type="EMBL" id="SSOP01000227">
    <property type="protein sequence ID" value="KAB5589802.1"/>
    <property type="molecule type" value="Genomic_DNA"/>
</dbReference>
<dbReference type="PANTHER" id="PTHR31503">
    <property type="entry name" value="VACUOLAR CALCIUM ION TRANSPORTER"/>
    <property type="match status" value="1"/>
</dbReference>
<evidence type="ECO:0000256" key="5">
    <source>
        <dbReference type="ARBA" id="ARBA00023065"/>
    </source>
</evidence>
<feature type="domain" description="Sodium/calcium exchanger membrane region" evidence="9">
    <location>
        <begin position="369"/>
        <end position="514"/>
    </location>
</feature>
<dbReference type="InterPro" id="IPR004713">
    <property type="entry name" value="CaH_exchang"/>
</dbReference>
<feature type="compositionally biased region" description="Polar residues" evidence="7">
    <location>
        <begin position="7"/>
        <end position="20"/>
    </location>
</feature>
<keyword evidence="6 8" id="KW-0472">Membrane</keyword>
<feature type="region of interest" description="Disordered" evidence="7">
    <location>
        <begin position="1"/>
        <end position="76"/>
    </location>
</feature>
<keyword evidence="5" id="KW-0406">Ion transport</keyword>
<evidence type="ECO:0000256" key="8">
    <source>
        <dbReference type="SAM" id="Phobius"/>
    </source>
</evidence>
<sequence>MAEPRRTASTATSVQPTTRVAISRNTSRANTRATTDRDLESGVDSGNGNGAAREAHEPDADTLSHPNHPHLGDSGSISRTKAFWARLNGQGKRHVPGWAESANNTLRHSWLIVFVFFIPFSWASHWAHWHYPITFSFSFLAIIPLEKLSDFGGEQMALYLGTSLGDFLVITLDNVVEATLAIILLTHCELRLLQSTLVGVILLHLLLVPGTAFLTGGARVWEQHLKPHPTQLNHSLLTLGVITLLLPAALFAALPASLPTNSANSTTEVATHLIARAASEEHDVALREAMLRAVRTVAVTDSSRHTFLQLSRGLSILLLIAYIGSRIYLHNPPGEGNSLTHHPSTPEAEKRKEAEIAQEDPLIGPWFGITLLIVTVALIAVTAEWLVSSLEPLREQRISAEWFGLVLLPLLSFAADGLIAVVYFLRTILLMRPEAPDELAKARSIDLSIQFVLFWMPVVVLLGWWTHREMSLLFDLWEVAILIGACFLVNYVTADAKTNWVEGMIMVLFYVMIVRKISGSPALAARIDSRFPGTRVVVL</sequence>
<keyword evidence="11" id="KW-1185">Reference proteome</keyword>
<keyword evidence="3 8" id="KW-0812">Transmembrane</keyword>
<feature type="transmembrane region" description="Helical" evidence="8">
    <location>
        <begin position="472"/>
        <end position="494"/>
    </location>
</feature>
<evidence type="ECO:0000259" key="9">
    <source>
        <dbReference type="Pfam" id="PF01699"/>
    </source>
</evidence>
<feature type="transmembrane region" description="Helical" evidence="8">
    <location>
        <begin position="197"/>
        <end position="216"/>
    </location>
</feature>
<dbReference type="GO" id="GO:0015369">
    <property type="term" value="F:calcium:proton antiporter activity"/>
    <property type="evidence" value="ECO:0007669"/>
    <property type="project" value="TreeGrafter"/>
</dbReference>
<dbReference type="GO" id="GO:0012505">
    <property type="term" value="C:endomembrane system"/>
    <property type="evidence" value="ECO:0007669"/>
    <property type="project" value="UniProtKB-SubCell"/>
</dbReference>
<dbReference type="AlphaFoldDB" id="A0A5N5QDH7"/>
<dbReference type="GO" id="GO:0006874">
    <property type="term" value="P:intracellular calcium ion homeostasis"/>
    <property type="evidence" value="ECO:0007669"/>
    <property type="project" value="TreeGrafter"/>
</dbReference>
<evidence type="ECO:0000256" key="2">
    <source>
        <dbReference type="ARBA" id="ARBA00022448"/>
    </source>
</evidence>
<feature type="transmembrane region" description="Helical" evidence="8">
    <location>
        <begin position="167"/>
        <end position="185"/>
    </location>
</feature>
<dbReference type="PANTHER" id="PTHR31503:SF20">
    <property type="entry name" value="CA(2+)_H(+) EXCHANGER, PUTATIVE (EUROFUNG)-RELATED"/>
    <property type="match status" value="1"/>
</dbReference>
<evidence type="ECO:0000313" key="11">
    <source>
        <dbReference type="Proteomes" id="UP000383932"/>
    </source>
</evidence>
<evidence type="ECO:0000256" key="1">
    <source>
        <dbReference type="ARBA" id="ARBA00004127"/>
    </source>
</evidence>
<keyword evidence="2" id="KW-0813">Transport</keyword>
<gene>
    <name evidence="10" type="ORF">CTheo_6747</name>
</gene>
<feature type="compositionally biased region" description="Low complexity" evidence="7">
    <location>
        <begin position="23"/>
        <end position="33"/>
    </location>
</feature>
<feature type="transmembrane region" description="Helical" evidence="8">
    <location>
        <begin position="445"/>
        <end position="465"/>
    </location>
</feature>
<feature type="transmembrane region" description="Helical" evidence="8">
    <location>
        <begin position="402"/>
        <end position="425"/>
    </location>
</feature>
<name>A0A5N5QDH7_9AGAM</name>
<comment type="caution">
    <text evidence="10">The sequence shown here is derived from an EMBL/GenBank/DDBJ whole genome shotgun (WGS) entry which is preliminary data.</text>
</comment>
<reference evidence="10 11" key="1">
    <citation type="journal article" date="2019" name="Fungal Biol. Biotechnol.">
        <title>Draft genome sequence of fastidious pathogen Ceratobasidium theobromae, which causes vascular-streak dieback in Theobroma cacao.</title>
        <authorList>
            <person name="Ali S.S."/>
            <person name="Asman A."/>
            <person name="Shao J."/>
            <person name="Firmansyah A.P."/>
            <person name="Susilo A.W."/>
            <person name="Rosmana A."/>
            <person name="McMahon P."/>
            <person name="Junaid M."/>
            <person name="Guest D."/>
            <person name="Kheng T.Y."/>
            <person name="Meinhardt L.W."/>
            <person name="Bailey B.A."/>
        </authorList>
    </citation>
    <scope>NUCLEOTIDE SEQUENCE [LARGE SCALE GENOMIC DNA]</scope>
    <source>
        <strain evidence="10 11">CT2</strain>
    </source>
</reference>
<dbReference type="Proteomes" id="UP000383932">
    <property type="component" value="Unassembled WGS sequence"/>
</dbReference>
<evidence type="ECO:0000256" key="4">
    <source>
        <dbReference type="ARBA" id="ARBA00022989"/>
    </source>
</evidence>
<feature type="region of interest" description="Disordered" evidence="7">
    <location>
        <begin position="334"/>
        <end position="353"/>
    </location>
</feature>
<evidence type="ECO:0000256" key="3">
    <source>
        <dbReference type="ARBA" id="ARBA00022692"/>
    </source>
</evidence>
<proteinExistence type="predicted"/>
<dbReference type="GO" id="GO:0000329">
    <property type="term" value="C:fungal-type vacuole membrane"/>
    <property type="evidence" value="ECO:0007669"/>
    <property type="project" value="TreeGrafter"/>
</dbReference>
<feature type="transmembrane region" description="Helical" evidence="8">
    <location>
        <begin position="110"/>
        <end position="129"/>
    </location>
</feature>
<keyword evidence="4 8" id="KW-1133">Transmembrane helix</keyword>
<feature type="transmembrane region" description="Helical" evidence="8">
    <location>
        <begin position="500"/>
        <end position="517"/>
    </location>
</feature>
<evidence type="ECO:0000256" key="6">
    <source>
        <dbReference type="ARBA" id="ARBA00023136"/>
    </source>
</evidence>
<feature type="transmembrane region" description="Helical" evidence="8">
    <location>
        <begin position="236"/>
        <end position="254"/>
    </location>
</feature>
<protein>
    <submittedName>
        <fullName evidence="10">Calcium/proton exchanger</fullName>
    </submittedName>
</protein>
<organism evidence="10 11">
    <name type="scientific">Ceratobasidium theobromae</name>
    <dbReference type="NCBI Taxonomy" id="1582974"/>
    <lineage>
        <taxon>Eukaryota</taxon>
        <taxon>Fungi</taxon>
        <taxon>Dikarya</taxon>
        <taxon>Basidiomycota</taxon>
        <taxon>Agaricomycotina</taxon>
        <taxon>Agaricomycetes</taxon>
        <taxon>Cantharellales</taxon>
        <taxon>Ceratobasidiaceae</taxon>
        <taxon>Ceratobasidium</taxon>
    </lineage>
</organism>
<accession>A0A5N5QDH7</accession>
<dbReference type="OrthoDB" id="1699231at2759"/>